<keyword evidence="1" id="KW-0812">Transmembrane</keyword>
<evidence type="ECO:0000313" key="2">
    <source>
        <dbReference type="EMBL" id="GCE29378.1"/>
    </source>
</evidence>
<dbReference type="AlphaFoldDB" id="A0A402BD98"/>
<keyword evidence="1" id="KW-0472">Membrane</keyword>
<organism evidence="2 3">
    <name type="scientific">Dictyobacter alpinus</name>
    <dbReference type="NCBI Taxonomy" id="2014873"/>
    <lineage>
        <taxon>Bacteria</taxon>
        <taxon>Bacillati</taxon>
        <taxon>Chloroflexota</taxon>
        <taxon>Ktedonobacteria</taxon>
        <taxon>Ktedonobacterales</taxon>
        <taxon>Dictyobacteraceae</taxon>
        <taxon>Dictyobacter</taxon>
    </lineage>
</organism>
<feature type="transmembrane region" description="Helical" evidence="1">
    <location>
        <begin position="132"/>
        <end position="153"/>
    </location>
</feature>
<dbReference type="Proteomes" id="UP000287171">
    <property type="component" value="Unassembled WGS sequence"/>
</dbReference>
<reference evidence="3" key="1">
    <citation type="submission" date="2018-12" db="EMBL/GenBank/DDBJ databases">
        <title>Tengunoibacter tsumagoiensis gen. nov., sp. nov., Dictyobacter kobayashii sp. nov., D. alpinus sp. nov., and D. joshuensis sp. nov. and description of Dictyobacteraceae fam. nov. within the order Ktedonobacterales isolated from Tengu-no-mugimeshi.</title>
        <authorList>
            <person name="Wang C.M."/>
            <person name="Zheng Y."/>
            <person name="Sakai Y."/>
            <person name="Toyoda A."/>
            <person name="Minakuchi Y."/>
            <person name="Abe K."/>
            <person name="Yokota A."/>
            <person name="Yabe S."/>
        </authorList>
    </citation>
    <scope>NUCLEOTIDE SEQUENCE [LARGE SCALE GENOMIC DNA]</scope>
    <source>
        <strain evidence="3">Uno16</strain>
    </source>
</reference>
<evidence type="ECO:0000256" key="1">
    <source>
        <dbReference type="SAM" id="Phobius"/>
    </source>
</evidence>
<feature type="transmembrane region" description="Helical" evidence="1">
    <location>
        <begin position="73"/>
        <end position="92"/>
    </location>
</feature>
<dbReference type="RefSeq" id="WP_126629650.1">
    <property type="nucleotide sequence ID" value="NZ_BIFT01000002.1"/>
</dbReference>
<protein>
    <submittedName>
        <fullName evidence="2">Uncharacterized protein</fullName>
    </submittedName>
</protein>
<evidence type="ECO:0000313" key="3">
    <source>
        <dbReference type="Proteomes" id="UP000287171"/>
    </source>
</evidence>
<keyword evidence="3" id="KW-1185">Reference proteome</keyword>
<comment type="caution">
    <text evidence="2">The sequence shown here is derived from an EMBL/GenBank/DDBJ whole genome shotgun (WGS) entry which is preliminary data.</text>
</comment>
<dbReference type="EMBL" id="BIFT01000002">
    <property type="protein sequence ID" value="GCE29378.1"/>
    <property type="molecule type" value="Genomic_DNA"/>
</dbReference>
<accession>A0A402BD98</accession>
<name>A0A402BD98_9CHLR</name>
<proteinExistence type="predicted"/>
<feature type="transmembrane region" description="Helical" evidence="1">
    <location>
        <begin position="6"/>
        <end position="28"/>
    </location>
</feature>
<gene>
    <name evidence="2" type="ORF">KDA_48620</name>
</gene>
<keyword evidence="1" id="KW-1133">Transmembrane helix</keyword>
<sequence length="164" mass="17656">MDTLNNINVLISIITGCITIITTVASALSKSKSVQTRLQDASIPVNVRISLQDQWSGWGLFARMLNGIIRGGLAAVVSTLVAIFIVNFFFVFQTHIALMKEFSNAANSQDASNVFNAALTNFQQVLSFSNPVAITIGLIVGLLVGVSTGISTVTGGSRRERMYW</sequence>